<dbReference type="AlphaFoldDB" id="A0AAD5YD51"/>
<dbReference type="Proteomes" id="UP001212997">
    <property type="component" value="Unassembled WGS sequence"/>
</dbReference>
<organism evidence="1 2">
    <name type="scientific">Meripilus lineatus</name>
    <dbReference type="NCBI Taxonomy" id="2056292"/>
    <lineage>
        <taxon>Eukaryota</taxon>
        <taxon>Fungi</taxon>
        <taxon>Dikarya</taxon>
        <taxon>Basidiomycota</taxon>
        <taxon>Agaricomycotina</taxon>
        <taxon>Agaricomycetes</taxon>
        <taxon>Polyporales</taxon>
        <taxon>Meripilaceae</taxon>
        <taxon>Meripilus</taxon>
    </lineage>
</organism>
<keyword evidence="2" id="KW-1185">Reference proteome</keyword>
<name>A0AAD5YD51_9APHY</name>
<comment type="caution">
    <text evidence="1">The sequence shown here is derived from an EMBL/GenBank/DDBJ whole genome shotgun (WGS) entry which is preliminary data.</text>
</comment>
<evidence type="ECO:0000313" key="1">
    <source>
        <dbReference type="EMBL" id="KAJ3482060.1"/>
    </source>
</evidence>
<protein>
    <submittedName>
        <fullName evidence="1">Uncharacterized protein</fullName>
    </submittedName>
</protein>
<accession>A0AAD5YD51</accession>
<dbReference type="EMBL" id="JANAWD010000290">
    <property type="protein sequence ID" value="KAJ3482060.1"/>
    <property type="molecule type" value="Genomic_DNA"/>
</dbReference>
<reference evidence="1" key="1">
    <citation type="submission" date="2022-07" db="EMBL/GenBank/DDBJ databases">
        <title>Genome Sequence of Physisporinus lineatus.</title>
        <authorList>
            <person name="Buettner E."/>
        </authorList>
    </citation>
    <scope>NUCLEOTIDE SEQUENCE</scope>
    <source>
        <strain evidence="1">VT162</strain>
    </source>
</reference>
<evidence type="ECO:0000313" key="2">
    <source>
        <dbReference type="Proteomes" id="UP001212997"/>
    </source>
</evidence>
<gene>
    <name evidence="1" type="ORF">NLI96_g7227</name>
</gene>
<proteinExistence type="predicted"/>
<sequence length="216" mass="24282">MFATCDSGYVLDMLDEEAETLELNEPSATLNMLFNCLHYPPEPYTEPPKSAKEDFTRVQFKSSPESSIPFPILPPLLRLADKFAFTDELTHCLRSHLSAYVATYPLRVYGYAVELGMDAVAAKASMFLLDPPISSYSAEDMKAVPSAEALQRLVLLHDYRITKLKEILGGESIFPHDYGLCSKHGHKTRNLWEQRKTQVLPKIQAGTFTFCHFGAT</sequence>